<evidence type="ECO:0000256" key="3">
    <source>
        <dbReference type="ARBA" id="ARBA00022692"/>
    </source>
</evidence>
<dbReference type="OrthoDB" id="9798540at2"/>
<keyword evidence="3 6" id="KW-0812">Transmembrane</keyword>
<name>A0A381DKA3_9BACT</name>
<reference evidence="7 8" key="1">
    <citation type="submission" date="2018-06" db="EMBL/GenBank/DDBJ databases">
        <authorList>
            <consortium name="Pathogen Informatics"/>
            <person name="Doyle S."/>
        </authorList>
    </citation>
    <scope>NUCLEOTIDE SEQUENCE [LARGE SCALE GENOMIC DNA]</scope>
    <source>
        <strain evidence="7 8">NCTC12475</strain>
    </source>
</reference>
<keyword evidence="8" id="KW-1185">Reference proteome</keyword>
<dbReference type="AlphaFoldDB" id="A0A381DKA3"/>
<evidence type="ECO:0000256" key="4">
    <source>
        <dbReference type="ARBA" id="ARBA00022989"/>
    </source>
</evidence>
<dbReference type="Proteomes" id="UP000254920">
    <property type="component" value="Unassembled WGS sequence"/>
</dbReference>
<keyword evidence="4" id="KW-1133">Transmembrane helix</keyword>
<comment type="subcellular location">
    <subcellularLocation>
        <location evidence="6">Cell membrane</location>
        <topology evidence="6">Multi-pass membrane protein</topology>
    </subcellularLocation>
    <subcellularLocation>
        <location evidence="1">Membrane</location>
        <topology evidence="1">Multi-pass membrane protein</topology>
    </subcellularLocation>
</comment>
<dbReference type="RefSeq" id="WP_089181903.1">
    <property type="nucleotide sequence ID" value="NZ_CP043427.1"/>
</dbReference>
<evidence type="ECO:0000256" key="1">
    <source>
        <dbReference type="ARBA" id="ARBA00004141"/>
    </source>
</evidence>
<protein>
    <submittedName>
        <fullName evidence="7">Cation ABC transporter permease protein</fullName>
    </submittedName>
</protein>
<dbReference type="CDD" id="cd06550">
    <property type="entry name" value="TM_ABC_iron-siderophores_like"/>
    <property type="match status" value="1"/>
</dbReference>
<dbReference type="InterPro" id="IPR001626">
    <property type="entry name" value="ABC_TroCD"/>
</dbReference>
<accession>A0A381DKA3</accession>
<evidence type="ECO:0000256" key="5">
    <source>
        <dbReference type="ARBA" id="ARBA00023136"/>
    </source>
</evidence>
<dbReference type="PANTHER" id="PTHR30477">
    <property type="entry name" value="ABC-TRANSPORTER METAL-BINDING PROTEIN"/>
    <property type="match status" value="1"/>
</dbReference>
<evidence type="ECO:0000256" key="2">
    <source>
        <dbReference type="ARBA" id="ARBA00008034"/>
    </source>
</evidence>
<dbReference type="STRING" id="32024.GCA_000788295_01625"/>
<dbReference type="GO" id="GO:0010043">
    <property type="term" value="P:response to zinc ion"/>
    <property type="evidence" value="ECO:0007669"/>
    <property type="project" value="TreeGrafter"/>
</dbReference>
<keyword evidence="6" id="KW-0813">Transport</keyword>
<gene>
    <name evidence="7" type="primary">znuB</name>
    <name evidence="7" type="ORF">NCTC12475_01347</name>
</gene>
<sequence length="266" mass="28613">MVEILNMSFVQNAIMAGLLVSIACGIIGSLIVVNNMSFIAGGIAHGAYGGIGLAFFFSLEPLLGAGLFSLLLAIIIATITLKDSGKIDSVIGAIWAFGMAIGIIFIDLTPGYNTDLMSYLFGSILAVSNYDLIFISVINVVCIALVCLFYRQFGAISFDREFAKLRGVNVNAFYYLLICMIALCIVATIRVVGLILIIALLTIPPFIAQNFAKRLGDMMVISSVLSCIFCIIGLFFSFKYNLTSGASIILVASICFFAFSFKKVKS</sequence>
<evidence type="ECO:0000256" key="6">
    <source>
        <dbReference type="RuleBase" id="RU003943"/>
    </source>
</evidence>
<dbReference type="GO" id="GO:0043190">
    <property type="term" value="C:ATP-binding cassette (ABC) transporter complex"/>
    <property type="evidence" value="ECO:0007669"/>
    <property type="project" value="InterPro"/>
</dbReference>
<evidence type="ECO:0000313" key="7">
    <source>
        <dbReference type="EMBL" id="SUX11132.1"/>
    </source>
</evidence>
<dbReference type="Gene3D" id="1.10.3470.10">
    <property type="entry name" value="ABC transporter involved in vitamin B12 uptake, BtuC"/>
    <property type="match status" value="1"/>
</dbReference>
<organism evidence="7 8">
    <name type="scientific">Campylobacter sputorum subsp. sputorum</name>
    <dbReference type="NCBI Taxonomy" id="32024"/>
    <lineage>
        <taxon>Bacteria</taxon>
        <taxon>Pseudomonadati</taxon>
        <taxon>Campylobacterota</taxon>
        <taxon>Epsilonproteobacteria</taxon>
        <taxon>Campylobacterales</taxon>
        <taxon>Campylobacteraceae</taxon>
        <taxon>Campylobacter</taxon>
    </lineage>
</organism>
<proteinExistence type="inferred from homology"/>
<dbReference type="GO" id="GO:0055085">
    <property type="term" value="P:transmembrane transport"/>
    <property type="evidence" value="ECO:0007669"/>
    <property type="project" value="InterPro"/>
</dbReference>
<keyword evidence="5" id="KW-0472">Membrane</keyword>
<dbReference type="EMBL" id="UFVD01000001">
    <property type="protein sequence ID" value="SUX11132.1"/>
    <property type="molecule type" value="Genomic_DNA"/>
</dbReference>
<dbReference type="InterPro" id="IPR037294">
    <property type="entry name" value="ABC_BtuC-like"/>
</dbReference>
<dbReference type="GeneID" id="93089999"/>
<dbReference type="Pfam" id="PF00950">
    <property type="entry name" value="ABC-3"/>
    <property type="match status" value="1"/>
</dbReference>
<dbReference type="SUPFAM" id="SSF81345">
    <property type="entry name" value="ABC transporter involved in vitamin B12 uptake, BtuC"/>
    <property type="match status" value="1"/>
</dbReference>
<dbReference type="PANTHER" id="PTHR30477:SF18">
    <property type="entry name" value="METAL TRANSPORT SYSTEM MEMBRANE PROTEIN CT_417-RELATED"/>
    <property type="match status" value="1"/>
</dbReference>
<comment type="similarity">
    <text evidence="2 6">Belongs to the ABC-3 integral membrane protein family.</text>
</comment>
<evidence type="ECO:0000313" key="8">
    <source>
        <dbReference type="Proteomes" id="UP000254920"/>
    </source>
</evidence>